<keyword evidence="3" id="KW-1185">Reference proteome</keyword>
<dbReference type="EMBL" id="RAQK01000001">
    <property type="protein sequence ID" value="RKE96777.1"/>
    <property type="molecule type" value="Genomic_DNA"/>
</dbReference>
<organism evidence="2 3">
    <name type="scientific">Sulfitobacter guttiformis</name>
    <dbReference type="NCBI Taxonomy" id="74349"/>
    <lineage>
        <taxon>Bacteria</taxon>
        <taxon>Pseudomonadati</taxon>
        <taxon>Pseudomonadota</taxon>
        <taxon>Alphaproteobacteria</taxon>
        <taxon>Rhodobacterales</taxon>
        <taxon>Roseobacteraceae</taxon>
        <taxon>Sulfitobacter</taxon>
    </lineage>
</organism>
<keyword evidence="1" id="KW-1133">Transmembrane helix</keyword>
<keyword evidence="1" id="KW-0472">Membrane</keyword>
<comment type="caution">
    <text evidence="2">The sequence shown here is derived from an EMBL/GenBank/DDBJ whole genome shotgun (WGS) entry which is preliminary data.</text>
</comment>
<evidence type="ECO:0000256" key="1">
    <source>
        <dbReference type="SAM" id="Phobius"/>
    </source>
</evidence>
<evidence type="ECO:0000313" key="2">
    <source>
        <dbReference type="EMBL" id="RKE96777.1"/>
    </source>
</evidence>
<feature type="transmembrane region" description="Helical" evidence="1">
    <location>
        <begin position="21"/>
        <end position="46"/>
    </location>
</feature>
<protein>
    <submittedName>
        <fullName evidence="2">Uncharacterized protein</fullName>
    </submittedName>
</protein>
<dbReference type="STRING" id="1443111.Z949_3359"/>
<accession>A0A420DRL6</accession>
<feature type="transmembrane region" description="Helical" evidence="1">
    <location>
        <begin position="52"/>
        <end position="73"/>
    </location>
</feature>
<dbReference type="AlphaFoldDB" id="A0A420DRL6"/>
<proteinExistence type="predicted"/>
<evidence type="ECO:0000313" key="3">
    <source>
        <dbReference type="Proteomes" id="UP000284407"/>
    </source>
</evidence>
<name>A0A420DRL6_9RHOB</name>
<keyword evidence="1" id="KW-0812">Transmembrane</keyword>
<dbReference type="RefSeq" id="WP_025063710.1">
    <property type="nucleotide sequence ID" value="NZ_RAQK01000001.1"/>
</dbReference>
<sequence>MLAAFIDSARREAKHTAGTAAISFGAGILLCIGLAFWTAAGWMLLLTVTSPINAAMIMGAIFTGAALIGFAVVSVRGSNHKKRPAHAAPKPPTLDGLIAAFISGLTAGARTRSR</sequence>
<reference evidence="2 3" key="1">
    <citation type="submission" date="2018-09" db="EMBL/GenBank/DDBJ databases">
        <title>Genomic Encyclopedia of Archaeal and Bacterial Type Strains, Phase II (KMG-II): from individual species to whole genera.</title>
        <authorList>
            <person name="Goeker M."/>
        </authorList>
    </citation>
    <scope>NUCLEOTIDE SEQUENCE [LARGE SCALE GENOMIC DNA]</scope>
    <source>
        <strain evidence="2 3">DSM 11458</strain>
    </source>
</reference>
<dbReference type="Proteomes" id="UP000284407">
    <property type="component" value="Unassembled WGS sequence"/>
</dbReference>
<gene>
    <name evidence="2" type="ORF">C8N30_1347</name>
</gene>